<protein>
    <submittedName>
        <fullName evidence="2">Uncharacterized protein</fullName>
    </submittedName>
</protein>
<keyword evidence="1" id="KW-0812">Transmembrane</keyword>
<evidence type="ECO:0000313" key="3">
    <source>
        <dbReference type="Proteomes" id="UP001348817"/>
    </source>
</evidence>
<reference evidence="2 3" key="1">
    <citation type="submission" date="2021-12" db="EMBL/GenBank/DDBJ databases">
        <title>Genome sequencing of bacteria with rrn-lacking chromosome and rrn-plasmid.</title>
        <authorList>
            <person name="Anda M."/>
            <person name="Iwasaki W."/>
        </authorList>
    </citation>
    <scope>NUCLEOTIDE SEQUENCE [LARGE SCALE GENOMIC DNA]</scope>
    <source>
        <strain evidence="2 3">DSM 100852</strain>
    </source>
</reference>
<name>A0AAU9CGZ0_9BACT</name>
<evidence type="ECO:0000256" key="1">
    <source>
        <dbReference type="SAM" id="Phobius"/>
    </source>
</evidence>
<organism evidence="2 3">
    <name type="scientific">Fulvitalea axinellae</name>
    <dbReference type="NCBI Taxonomy" id="1182444"/>
    <lineage>
        <taxon>Bacteria</taxon>
        <taxon>Pseudomonadati</taxon>
        <taxon>Bacteroidota</taxon>
        <taxon>Cytophagia</taxon>
        <taxon>Cytophagales</taxon>
        <taxon>Persicobacteraceae</taxon>
        <taxon>Fulvitalea</taxon>
    </lineage>
</organism>
<keyword evidence="3" id="KW-1185">Reference proteome</keyword>
<dbReference type="AlphaFoldDB" id="A0AAU9CGZ0"/>
<dbReference type="KEGG" id="fax:FUAX_09270"/>
<keyword evidence="1" id="KW-1133">Transmembrane helix</keyword>
<dbReference type="EMBL" id="AP025314">
    <property type="protein sequence ID" value="BDD08495.1"/>
    <property type="molecule type" value="Genomic_DNA"/>
</dbReference>
<feature type="transmembrane region" description="Helical" evidence="1">
    <location>
        <begin position="12"/>
        <end position="30"/>
    </location>
</feature>
<gene>
    <name evidence="2" type="ORF">FUAX_09270</name>
</gene>
<proteinExistence type="predicted"/>
<evidence type="ECO:0000313" key="2">
    <source>
        <dbReference type="EMBL" id="BDD08495.1"/>
    </source>
</evidence>
<sequence>MLLLTFELNGTSVWFIFGLGAFDIHFLSCTEDHFYKGKIRTRVFIMNKFKI</sequence>
<accession>A0AAU9CGZ0</accession>
<keyword evidence="1" id="KW-0472">Membrane</keyword>
<dbReference type="Proteomes" id="UP001348817">
    <property type="component" value="Chromosome"/>
</dbReference>